<dbReference type="GO" id="GO:0005085">
    <property type="term" value="F:guanyl-nucleotide exchange factor activity"/>
    <property type="evidence" value="ECO:0007669"/>
    <property type="project" value="UniProtKB-KW"/>
</dbReference>
<evidence type="ECO:0000313" key="5">
    <source>
        <dbReference type="Proteomes" id="UP001202479"/>
    </source>
</evidence>
<dbReference type="GO" id="GO:0016020">
    <property type="term" value="C:membrane"/>
    <property type="evidence" value="ECO:0007669"/>
    <property type="project" value="TreeGrafter"/>
</dbReference>
<dbReference type="EMBL" id="JAHUZD010000026">
    <property type="protein sequence ID" value="KAI3405933.1"/>
    <property type="molecule type" value="Genomic_DNA"/>
</dbReference>
<keyword evidence="3" id="KW-0653">Protein transport</keyword>
<dbReference type="GO" id="GO:0007264">
    <property type="term" value="P:small GTPase-mediated signal transduction"/>
    <property type="evidence" value="ECO:0007669"/>
    <property type="project" value="InterPro"/>
</dbReference>
<reference evidence="4" key="1">
    <citation type="journal article" date="2022" name="DNA Res.">
        <title>Genome analysis of five recently described species of the CUG-Ser clade uncovers Candida theae as a new hybrid lineage with pathogenic potential in the Candida parapsilosis species complex.</title>
        <authorList>
            <person name="Mixao V."/>
            <person name="Del Olmo V."/>
            <person name="Hegedusova E."/>
            <person name="Saus E."/>
            <person name="Pryszcz L."/>
            <person name="Cillingova A."/>
            <person name="Nosek J."/>
            <person name="Gabaldon T."/>
        </authorList>
    </citation>
    <scope>NUCLEOTIDE SEQUENCE</scope>
    <source>
        <strain evidence="4">CBS 10844</strain>
    </source>
</reference>
<comment type="caution">
    <text evidence="4">The sequence shown here is derived from an EMBL/GenBank/DDBJ whole genome shotgun (WGS) entry which is preliminary data.</text>
</comment>
<gene>
    <name evidence="4" type="ORF">KGF56_001152</name>
</gene>
<dbReference type="GO" id="GO:0006892">
    <property type="term" value="P:post-Golgi vesicle-mediated transport"/>
    <property type="evidence" value="ECO:0007669"/>
    <property type="project" value="TreeGrafter"/>
</dbReference>
<dbReference type="GO" id="GO:0005829">
    <property type="term" value="C:cytosol"/>
    <property type="evidence" value="ECO:0007669"/>
    <property type="project" value="TreeGrafter"/>
</dbReference>
<proteinExistence type="predicted"/>
<dbReference type="GeneID" id="73378769"/>
<evidence type="ECO:0000256" key="2">
    <source>
        <dbReference type="ARBA" id="ARBA00022658"/>
    </source>
</evidence>
<dbReference type="InterPro" id="IPR011057">
    <property type="entry name" value="Mss4-like_sf"/>
</dbReference>
<dbReference type="GO" id="GO:0008270">
    <property type="term" value="F:zinc ion binding"/>
    <property type="evidence" value="ECO:0007669"/>
    <property type="project" value="TreeGrafter"/>
</dbReference>
<dbReference type="PANTHER" id="PTHR13276:SF0">
    <property type="entry name" value="GUANINE NUCLEOTIDE EXCHANGE FACTOR MSS4"/>
    <property type="match status" value="1"/>
</dbReference>
<name>A0AAI9WZ87_9ASCO</name>
<accession>A0AAI9WZ87</accession>
<evidence type="ECO:0000256" key="1">
    <source>
        <dbReference type="ARBA" id="ARBA00022448"/>
    </source>
</evidence>
<keyword evidence="1" id="KW-0813">Transport</keyword>
<protein>
    <recommendedName>
        <fullName evidence="6">Mss4-like protein</fullName>
    </recommendedName>
</protein>
<keyword evidence="5" id="KW-1185">Reference proteome</keyword>
<dbReference type="AlphaFoldDB" id="A0AAI9WZ87"/>
<dbReference type="InterPro" id="IPR007515">
    <property type="entry name" value="Mss4"/>
</dbReference>
<dbReference type="InterPro" id="IPR011323">
    <property type="entry name" value="Mss4/transl-control_tumour"/>
</dbReference>
<dbReference type="PROSITE" id="PS51796">
    <property type="entry name" value="MSS4"/>
    <property type="match status" value="1"/>
</dbReference>
<organism evidence="4 5">
    <name type="scientific">Candida oxycetoniae</name>
    <dbReference type="NCBI Taxonomy" id="497107"/>
    <lineage>
        <taxon>Eukaryota</taxon>
        <taxon>Fungi</taxon>
        <taxon>Dikarya</taxon>
        <taxon>Ascomycota</taxon>
        <taxon>Saccharomycotina</taxon>
        <taxon>Pichiomycetes</taxon>
        <taxon>Debaryomycetaceae</taxon>
        <taxon>Candida/Lodderomyces clade</taxon>
        <taxon>Candida</taxon>
    </lineage>
</organism>
<sequence length="151" mass="17403">MPIASLYQLDLDQLLVEKRKVLLKCPFKECNTRIISYSSELHPTYIEQAPNCLQIKTQDEAVPKVASKTTDFFQVDDVWSFDNIGVSKPSSEIQKDPIVAKDNEHIEIERLLICSECDRGPLGFAGVPRDSEKTHENLKYFITRDGFRYEY</sequence>
<dbReference type="PANTHER" id="PTHR13276">
    <property type="entry name" value="GUANINE NUCLEOTIDE EXCHANGE FACTOR MSS4"/>
    <property type="match status" value="1"/>
</dbReference>
<dbReference type="Pfam" id="PF04421">
    <property type="entry name" value="Mss4"/>
    <property type="match status" value="1"/>
</dbReference>
<dbReference type="RefSeq" id="XP_049181678.1">
    <property type="nucleotide sequence ID" value="XM_049322245.1"/>
</dbReference>
<evidence type="ECO:0000313" key="4">
    <source>
        <dbReference type="EMBL" id="KAI3405933.1"/>
    </source>
</evidence>
<dbReference type="SUPFAM" id="SSF51316">
    <property type="entry name" value="Mss4-like"/>
    <property type="match status" value="1"/>
</dbReference>
<dbReference type="GO" id="GO:0015031">
    <property type="term" value="P:protein transport"/>
    <property type="evidence" value="ECO:0007669"/>
    <property type="project" value="UniProtKB-KW"/>
</dbReference>
<dbReference type="Gene3D" id="2.170.150.10">
    <property type="entry name" value="Metal Binding Protein, Guanine Nucleotide Exchange Factor, Chain A"/>
    <property type="match status" value="1"/>
</dbReference>
<evidence type="ECO:0000256" key="3">
    <source>
        <dbReference type="ARBA" id="ARBA00022927"/>
    </source>
</evidence>
<evidence type="ECO:0008006" key="6">
    <source>
        <dbReference type="Google" id="ProtNLM"/>
    </source>
</evidence>
<dbReference type="Proteomes" id="UP001202479">
    <property type="component" value="Unassembled WGS sequence"/>
</dbReference>
<keyword evidence="2" id="KW-0344">Guanine-nucleotide releasing factor</keyword>